<keyword evidence="2" id="KW-0378">Hydrolase</keyword>
<dbReference type="AlphaFoldDB" id="A0A8X8ACC7"/>
<keyword evidence="3" id="KW-0788">Thiol protease</keyword>
<dbReference type="InterPro" id="IPR025660">
    <property type="entry name" value="Pept_his_AS"/>
</dbReference>
<dbReference type="EMBL" id="JAAWWB010000003">
    <property type="protein sequence ID" value="KAG6785729.1"/>
    <property type="molecule type" value="Genomic_DNA"/>
</dbReference>
<evidence type="ECO:0000256" key="2">
    <source>
        <dbReference type="ARBA" id="ARBA00022801"/>
    </source>
</evidence>
<dbReference type="Pfam" id="PF00112">
    <property type="entry name" value="Peptidase_C1"/>
    <property type="match status" value="1"/>
</dbReference>
<proteinExistence type="predicted"/>
<dbReference type="SMART" id="SM00645">
    <property type="entry name" value="Pept_C1"/>
    <property type="match status" value="1"/>
</dbReference>
<reference evidence="5" key="1">
    <citation type="journal article" date="2020" name="bioRxiv">
        <title>Hybrid origin of Populus tomentosa Carr. identified through genome sequencing and phylogenomic analysis.</title>
        <authorList>
            <person name="An X."/>
            <person name="Gao K."/>
            <person name="Chen Z."/>
            <person name="Li J."/>
            <person name="Yang X."/>
            <person name="Yang X."/>
            <person name="Zhou J."/>
            <person name="Guo T."/>
            <person name="Zhao T."/>
            <person name="Huang S."/>
            <person name="Miao D."/>
            <person name="Khan W.U."/>
            <person name="Rao P."/>
            <person name="Ye M."/>
            <person name="Lei B."/>
            <person name="Liao W."/>
            <person name="Wang J."/>
            <person name="Ji L."/>
            <person name="Li Y."/>
            <person name="Guo B."/>
            <person name="Mustafa N.S."/>
            <person name="Li S."/>
            <person name="Yun Q."/>
            <person name="Keller S.R."/>
            <person name="Mao J."/>
            <person name="Zhang R."/>
            <person name="Strauss S.H."/>
        </authorList>
    </citation>
    <scope>NUCLEOTIDE SEQUENCE</scope>
    <source>
        <strain evidence="5">GM15</strain>
        <tissue evidence="5">Leaf</tissue>
    </source>
</reference>
<sequence length="130" mass="14096">MYFRTKSAAVLSSLSEQELVDCDRSFNSGCEGGLVDFAFQFVLKRHVVTIDKYVDVPQNNEKQLLQAVAAQPVSAGICGSERAFQMYSKGIFTGACSTTLDHAVLIVGYGSENGVDPWSRSFCVALLSSI</sequence>
<dbReference type="OrthoDB" id="1430743at2759"/>
<dbReference type="Proteomes" id="UP000886885">
    <property type="component" value="Chromosome 2A"/>
</dbReference>
<dbReference type="PROSITE" id="PS00639">
    <property type="entry name" value="THIOL_PROTEASE_HIS"/>
    <property type="match status" value="1"/>
</dbReference>
<feature type="domain" description="Peptidase C1A papain C-terminal" evidence="4">
    <location>
        <begin position="4"/>
        <end position="127"/>
    </location>
</feature>
<comment type="caution">
    <text evidence="5">The sequence shown here is derived from an EMBL/GenBank/DDBJ whole genome shotgun (WGS) entry which is preliminary data.</text>
</comment>
<dbReference type="PANTHER" id="PTHR12411">
    <property type="entry name" value="CYSTEINE PROTEASE FAMILY C1-RELATED"/>
    <property type="match status" value="1"/>
</dbReference>
<evidence type="ECO:0000313" key="5">
    <source>
        <dbReference type="EMBL" id="KAG6785729.1"/>
    </source>
</evidence>
<gene>
    <name evidence="5" type="ORF">POTOM_007310</name>
</gene>
<name>A0A8X8ACC7_POPTO</name>
<dbReference type="GO" id="GO:0008234">
    <property type="term" value="F:cysteine-type peptidase activity"/>
    <property type="evidence" value="ECO:0007669"/>
    <property type="project" value="UniProtKB-KW"/>
</dbReference>
<dbReference type="InterPro" id="IPR013128">
    <property type="entry name" value="Peptidase_C1A"/>
</dbReference>
<keyword evidence="6" id="KW-1185">Reference proteome</keyword>
<accession>A0A8X8ACC7</accession>
<evidence type="ECO:0000256" key="1">
    <source>
        <dbReference type="ARBA" id="ARBA00022670"/>
    </source>
</evidence>
<evidence type="ECO:0000313" key="6">
    <source>
        <dbReference type="Proteomes" id="UP000886885"/>
    </source>
</evidence>
<protein>
    <recommendedName>
        <fullName evidence="4">Peptidase C1A papain C-terminal domain-containing protein</fullName>
    </recommendedName>
</protein>
<organism evidence="5 6">
    <name type="scientific">Populus tomentosa</name>
    <name type="common">Chinese white poplar</name>
    <dbReference type="NCBI Taxonomy" id="118781"/>
    <lineage>
        <taxon>Eukaryota</taxon>
        <taxon>Viridiplantae</taxon>
        <taxon>Streptophyta</taxon>
        <taxon>Embryophyta</taxon>
        <taxon>Tracheophyta</taxon>
        <taxon>Spermatophyta</taxon>
        <taxon>Magnoliopsida</taxon>
        <taxon>eudicotyledons</taxon>
        <taxon>Gunneridae</taxon>
        <taxon>Pentapetalae</taxon>
        <taxon>rosids</taxon>
        <taxon>fabids</taxon>
        <taxon>Malpighiales</taxon>
        <taxon>Salicaceae</taxon>
        <taxon>Saliceae</taxon>
        <taxon>Populus</taxon>
    </lineage>
</organism>
<dbReference type="InterPro" id="IPR000668">
    <property type="entry name" value="Peptidase_C1A_C"/>
</dbReference>
<dbReference type="GO" id="GO:0006508">
    <property type="term" value="P:proteolysis"/>
    <property type="evidence" value="ECO:0007669"/>
    <property type="project" value="UniProtKB-KW"/>
</dbReference>
<keyword evidence="1" id="KW-0645">Protease</keyword>
<evidence type="ECO:0000256" key="3">
    <source>
        <dbReference type="ARBA" id="ARBA00022807"/>
    </source>
</evidence>
<evidence type="ECO:0000259" key="4">
    <source>
        <dbReference type="SMART" id="SM00645"/>
    </source>
</evidence>